<comment type="similarity">
    <text evidence="1">Belongs to the EXO5 family.</text>
</comment>
<keyword evidence="4" id="KW-1185">Reference proteome</keyword>
<dbReference type="AlphaFoldDB" id="A0AAN8VB41"/>
<dbReference type="GO" id="GO:0036297">
    <property type="term" value="P:interstrand cross-link repair"/>
    <property type="evidence" value="ECO:0007669"/>
    <property type="project" value="TreeGrafter"/>
</dbReference>
<evidence type="ECO:0000256" key="1">
    <source>
        <dbReference type="ARBA" id="ARBA00009797"/>
    </source>
</evidence>
<evidence type="ECO:0000256" key="2">
    <source>
        <dbReference type="SAM" id="MobiDB-lite"/>
    </source>
</evidence>
<gene>
    <name evidence="3" type="ORF">RJ641_008545</name>
</gene>
<name>A0AAN8VB41_9MAGN</name>
<dbReference type="EMBL" id="JBAMMX010000015">
    <property type="protein sequence ID" value="KAK6926826.1"/>
    <property type="molecule type" value="Genomic_DNA"/>
</dbReference>
<dbReference type="GO" id="GO:0045145">
    <property type="term" value="F:single-stranded DNA 5'-3' DNA exonuclease activity"/>
    <property type="evidence" value="ECO:0007669"/>
    <property type="project" value="InterPro"/>
</dbReference>
<accession>A0AAN8VB41</accession>
<dbReference type="Proteomes" id="UP001370490">
    <property type="component" value="Unassembled WGS sequence"/>
</dbReference>
<sequence>MTDSPSETSNSNNNNTNNVNVVSSIPFEILSVSSSSSSSLSSSSLLHANARSVESISILSKRRLSGCNQTSPVRDIEDSVPQCRGSPNKKKKGRLTESLLHRFRRRRVLSPTSLLRLLLGKPESTKAMKAGSIRHAKLEGEVVEKVAVSVEALEDIWALKFINFIVGVNQLMFEGLTRYVEGV</sequence>
<dbReference type="InterPro" id="IPR019190">
    <property type="entry name" value="EXOV"/>
</dbReference>
<dbReference type="GO" id="GO:0005634">
    <property type="term" value="C:nucleus"/>
    <property type="evidence" value="ECO:0007669"/>
    <property type="project" value="TreeGrafter"/>
</dbReference>
<feature type="region of interest" description="Disordered" evidence="2">
    <location>
        <begin position="70"/>
        <end position="91"/>
    </location>
</feature>
<protein>
    <submittedName>
        <fullName evidence="3">Exonuclease V</fullName>
    </submittedName>
</protein>
<dbReference type="PANTHER" id="PTHR14464">
    <property type="entry name" value="EXONUCLEASE V"/>
    <property type="match status" value="1"/>
</dbReference>
<proteinExistence type="inferred from homology"/>
<evidence type="ECO:0000313" key="4">
    <source>
        <dbReference type="Proteomes" id="UP001370490"/>
    </source>
</evidence>
<reference evidence="3 4" key="1">
    <citation type="submission" date="2023-12" db="EMBL/GenBank/DDBJ databases">
        <title>A high-quality genome assembly for Dillenia turbinata (Dilleniales).</title>
        <authorList>
            <person name="Chanderbali A."/>
        </authorList>
    </citation>
    <scope>NUCLEOTIDE SEQUENCE [LARGE SCALE GENOMIC DNA]</scope>
    <source>
        <strain evidence="3">LSX21</strain>
        <tissue evidence="3">Leaf</tissue>
    </source>
</reference>
<dbReference type="PANTHER" id="PTHR14464:SF4">
    <property type="entry name" value="EXONUCLEASE V"/>
    <property type="match status" value="1"/>
</dbReference>
<keyword evidence="3" id="KW-0540">Nuclease</keyword>
<dbReference type="Pfam" id="PF09810">
    <property type="entry name" value="Exo5"/>
    <property type="match status" value="1"/>
</dbReference>
<keyword evidence="3" id="KW-0378">Hydrolase</keyword>
<comment type="caution">
    <text evidence="3">The sequence shown here is derived from an EMBL/GenBank/DDBJ whole genome shotgun (WGS) entry which is preliminary data.</text>
</comment>
<evidence type="ECO:0000313" key="3">
    <source>
        <dbReference type="EMBL" id="KAK6926826.1"/>
    </source>
</evidence>
<keyword evidence="3" id="KW-0269">Exonuclease</keyword>
<organism evidence="3 4">
    <name type="scientific">Dillenia turbinata</name>
    <dbReference type="NCBI Taxonomy" id="194707"/>
    <lineage>
        <taxon>Eukaryota</taxon>
        <taxon>Viridiplantae</taxon>
        <taxon>Streptophyta</taxon>
        <taxon>Embryophyta</taxon>
        <taxon>Tracheophyta</taxon>
        <taxon>Spermatophyta</taxon>
        <taxon>Magnoliopsida</taxon>
        <taxon>eudicotyledons</taxon>
        <taxon>Gunneridae</taxon>
        <taxon>Pentapetalae</taxon>
        <taxon>Dilleniales</taxon>
        <taxon>Dilleniaceae</taxon>
        <taxon>Dillenia</taxon>
    </lineage>
</organism>